<gene>
    <name evidence="2" type="ORF">C8Z91_34750</name>
</gene>
<dbReference type="AlphaFoldDB" id="A0A2T6FRW8"/>
<reference evidence="2 3" key="1">
    <citation type="submission" date="2018-03" db="EMBL/GenBank/DDBJ databases">
        <title>Genome sequence of Paenibacillus elgii strain AC13 an antimicrobial compound producing bacteria.</title>
        <authorList>
            <person name="Kurokawa A.S."/>
            <person name="Araujo J.F."/>
            <person name="Costa R.A."/>
            <person name="Ortega D.B."/>
            <person name="Pires A.S."/>
            <person name="Pappas G.J.Jr."/>
            <person name="Franco O.L."/>
            <person name="Barreto C."/>
            <person name="Magalhaes B.S."/>
            <person name="Kruger R.H."/>
        </authorList>
    </citation>
    <scope>NUCLEOTIDE SEQUENCE [LARGE SCALE GENOMIC DNA]</scope>
    <source>
        <strain evidence="2 3">AC13</strain>
    </source>
</reference>
<evidence type="ECO:0000256" key="1">
    <source>
        <dbReference type="SAM" id="Phobius"/>
    </source>
</evidence>
<keyword evidence="1" id="KW-1133">Transmembrane helix</keyword>
<name>A0A2T6FRW8_9BACL</name>
<evidence type="ECO:0008006" key="4">
    <source>
        <dbReference type="Google" id="ProtNLM"/>
    </source>
</evidence>
<dbReference type="RefSeq" id="WP_108535211.1">
    <property type="nucleotide sequence ID" value="NZ_PYHP01000101.1"/>
</dbReference>
<keyword evidence="1" id="KW-0472">Membrane</keyword>
<accession>A0A2T6FRW8</accession>
<evidence type="ECO:0000313" key="2">
    <source>
        <dbReference type="EMBL" id="PUA34627.1"/>
    </source>
</evidence>
<protein>
    <recommendedName>
        <fullName evidence="4">Butirosin biosynthesis protein H N-terminal domain-containing protein</fullName>
    </recommendedName>
</protein>
<dbReference type="Proteomes" id="UP000244184">
    <property type="component" value="Unassembled WGS sequence"/>
</dbReference>
<dbReference type="EMBL" id="PYHP01000101">
    <property type="protein sequence ID" value="PUA34627.1"/>
    <property type="molecule type" value="Genomic_DNA"/>
</dbReference>
<feature type="transmembrane region" description="Helical" evidence="1">
    <location>
        <begin position="88"/>
        <end position="107"/>
    </location>
</feature>
<evidence type="ECO:0000313" key="3">
    <source>
        <dbReference type="Proteomes" id="UP000244184"/>
    </source>
</evidence>
<keyword evidence="1" id="KW-0812">Transmembrane</keyword>
<sequence length="298" mass="35303">MKIRYYLHNLFNCRIGQEISYLSVLGKPVERLFFDSLISLDDIYKHVFLENKKTWQFKLPVNKHTFRYLGVEREVRQYNNIDDAIKDLNILFTIYGTVFIWCDAFYLPRKRSEHGKHSVMLHSLEGYQKALIQDYEPYYYGYIPYEVFRIAFESVSNTQVTVFNKVSLYNDLESLIFIKEKYKEFLTGVSQNYEMFDLIIDNTQVVLENENLLKCYDQALPLLSGSRYLFAKFHEQVLGSPTNSTIVELLMSNYRESLIIKNILLKYSFTRKIDLNGLKTRVISLCNNEKKLLNILLN</sequence>
<organism evidence="2 3">
    <name type="scientific">Paenibacillus elgii</name>
    <dbReference type="NCBI Taxonomy" id="189691"/>
    <lineage>
        <taxon>Bacteria</taxon>
        <taxon>Bacillati</taxon>
        <taxon>Bacillota</taxon>
        <taxon>Bacilli</taxon>
        <taxon>Bacillales</taxon>
        <taxon>Paenibacillaceae</taxon>
        <taxon>Paenibacillus</taxon>
    </lineage>
</organism>
<comment type="caution">
    <text evidence="2">The sequence shown here is derived from an EMBL/GenBank/DDBJ whole genome shotgun (WGS) entry which is preliminary data.</text>
</comment>
<proteinExistence type="predicted"/>